<dbReference type="GeneID" id="114575268"/>
<accession>A0A913YJM7</accession>
<dbReference type="KEGG" id="epa:114575268"/>
<protein>
    <submittedName>
        <fullName evidence="1">Uncharacterized protein</fullName>
    </submittedName>
</protein>
<organism evidence="1 2">
    <name type="scientific">Exaiptasia diaphana</name>
    <name type="common">Tropical sea anemone</name>
    <name type="synonym">Aiptasia pulchella</name>
    <dbReference type="NCBI Taxonomy" id="2652724"/>
    <lineage>
        <taxon>Eukaryota</taxon>
        <taxon>Metazoa</taxon>
        <taxon>Cnidaria</taxon>
        <taxon>Anthozoa</taxon>
        <taxon>Hexacorallia</taxon>
        <taxon>Actiniaria</taxon>
        <taxon>Aiptasiidae</taxon>
        <taxon>Exaiptasia</taxon>
    </lineage>
</organism>
<dbReference type="OrthoDB" id="8946688at2759"/>
<dbReference type="Proteomes" id="UP000887567">
    <property type="component" value="Unplaced"/>
</dbReference>
<evidence type="ECO:0000313" key="2">
    <source>
        <dbReference type="Proteomes" id="UP000887567"/>
    </source>
</evidence>
<sequence>MFSSKRIVTAYGRPKNLKEILAPSKLRENMAISTSNSSIDRVGCFKCNSGRCDLCKNYLQGSAKFTSFATKRFYHIKQELSYKKTCEVAIHFNSKPHKLSDFSFLVIESLYNLYNIERNLLNREAYWCHQLFTFQPFGLNKRLESNSAHRINYS</sequence>
<proteinExistence type="predicted"/>
<name>A0A913YJM7_EXADI</name>
<dbReference type="EnsemblMetazoa" id="XM_028659789.1">
    <property type="protein sequence ID" value="XP_028515590.1"/>
    <property type="gene ID" value="LOC114575268"/>
</dbReference>
<dbReference type="AlphaFoldDB" id="A0A913YJM7"/>
<evidence type="ECO:0000313" key="1">
    <source>
        <dbReference type="EnsemblMetazoa" id="XP_028515590.1"/>
    </source>
</evidence>
<keyword evidence="2" id="KW-1185">Reference proteome</keyword>
<dbReference type="RefSeq" id="XP_028515590.1">
    <property type="nucleotide sequence ID" value="XM_028659789.1"/>
</dbReference>
<reference evidence="1" key="1">
    <citation type="submission" date="2022-11" db="UniProtKB">
        <authorList>
            <consortium name="EnsemblMetazoa"/>
        </authorList>
    </citation>
    <scope>IDENTIFICATION</scope>
</reference>